<accession>A0A8H6CN24</accession>
<sequence>MAEKQRLIQRPDVIAPHLTVHVNDLYTIDVDLLFLTLYLSAQDSSFIDDLRDELIWDRYSRSKTEFRWAAHDLRPIQYRGEAHFAFTTVWEGRLKGRIFKHSTHVMMDSRGDVVKTFGNTDHGVRLDRHDSEIVEDGRKIVQAAFIRHEGGGEDGVMVEESVPRGGSRDKSSRIQWRSLDPVPRNQSLVGLDEPDY</sequence>
<evidence type="ECO:0000313" key="3">
    <source>
        <dbReference type="Proteomes" id="UP000593566"/>
    </source>
</evidence>
<name>A0A8H6CN24_9LECA</name>
<keyword evidence="3" id="KW-1185">Reference proteome</keyword>
<reference evidence="2 3" key="1">
    <citation type="journal article" date="2020" name="Genomics">
        <title>Complete, high-quality genomes from long-read metagenomic sequencing of two wolf lichen thalli reveals enigmatic genome architecture.</title>
        <authorList>
            <person name="McKenzie S.K."/>
            <person name="Walston R.F."/>
            <person name="Allen J.L."/>
        </authorList>
    </citation>
    <scope>NUCLEOTIDE SEQUENCE [LARGE SCALE GENOMIC DNA]</scope>
    <source>
        <strain evidence="2">WasteWater1</strain>
    </source>
</reference>
<feature type="region of interest" description="Disordered" evidence="1">
    <location>
        <begin position="152"/>
        <end position="196"/>
    </location>
</feature>
<dbReference type="AlphaFoldDB" id="A0A8H6CN24"/>
<dbReference type="EMBL" id="JACCJB010000006">
    <property type="protein sequence ID" value="KAF6226422.1"/>
    <property type="molecule type" value="Genomic_DNA"/>
</dbReference>
<comment type="caution">
    <text evidence="2">The sequence shown here is derived from an EMBL/GenBank/DDBJ whole genome shotgun (WGS) entry which is preliminary data.</text>
</comment>
<evidence type="ECO:0000313" key="2">
    <source>
        <dbReference type="EMBL" id="KAF6226422.1"/>
    </source>
</evidence>
<dbReference type="Proteomes" id="UP000593566">
    <property type="component" value="Unassembled WGS sequence"/>
</dbReference>
<evidence type="ECO:0000256" key="1">
    <source>
        <dbReference type="SAM" id="MobiDB-lite"/>
    </source>
</evidence>
<protein>
    <submittedName>
        <fullName evidence="2">Uncharacterized protein</fullName>
    </submittedName>
</protein>
<gene>
    <name evidence="2" type="ORF">HO133_009288</name>
</gene>
<dbReference type="RefSeq" id="XP_037154975.1">
    <property type="nucleotide sequence ID" value="XM_037300149.1"/>
</dbReference>
<organism evidence="2 3">
    <name type="scientific">Letharia lupina</name>
    <dbReference type="NCBI Taxonomy" id="560253"/>
    <lineage>
        <taxon>Eukaryota</taxon>
        <taxon>Fungi</taxon>
        <taxon>Dikarya</taxon>
        <taxon>Ascomycota</taxon>
        <taxon>Pezizomycotina</taxon>
        <taxon>Lecanoromycetes</taxon>
        <taxon>OSLEUM clade</taxon>
        <taxon>Lecanoromycetidae</taxon>
        <taxon>Lecanorales</taxon>
        <taxon>Lecanorineae</taxon>
        <taxon>Parmeliaceae</taxon>
        <taxon>Letharia</taxon>
    </lineage>
</organism>
<dbReference type="GeneID" id="59337683"/>
<proteinExistence type="predicted"/>